<proteinExistence type="predicted"/>
<protein>
    <submittedName>
        <fullName evidence="2">Uncharacterized protein</fullName>
    </submittedName>
</protein>
<sequence>MATTTTPIEIYGKQFTLCEFVFATNENQNKKLVWFEKINKKCCLSSVAPTSGVQHLYKMKMPLSRDEIVEFAEHFANVKKGTEVNQLLSEGEDYLGQPTRLVLATSKYKGLVLSRYLADKPTITVVTHIPDGDEDPDAPVEPNGNTSVPELLWREQFAKFYVGKNDDWAKELKKPTAKKKPATKKRKVELDSDDETKRAMSVIIAIMRQHDITAKEAVFQYRKEMEKEYPFDYLDLIRNDDDLELDRLYKEMLDKGLL</sequence>
<feature type="region of interest" description="Disordered" evidence="1">
    <location>
        <begin position="172"/>
        <end position="191"/>
    </location>
</feature>
<reference evidence="2" key="1">
    <citation type="submission" date="2020-04" db="EMBL/GenBank/DDBJ databases">
        <authorList>
            <person name="Alioto T."/>
            <person name="Alioto T."/>
            <person name="Gomez Garrido J."/>
        </authorList>
    </citation>
    <scope>NUCLEOTIDE SEQUENCE</scope>
    <source>
        <strain evidence="2">A484AB</strain>
    </source>
</reference>
<evidence type="ECO:0000313" key="2">
    <source>
        <dbReference type="EMBL" id="CAB3989373.1"/>
    </source>
</evidence>
<gene>
    <name evidence="2" type="ORF">PACLA_8A016562</name>
</gene>
<dbReference type="EMBL" id="CACRXK020001476">
    <property type="protein sequence ID" value="CAB3989373.1"/>
    <property type="molecule type" value="Genomic_DNA"/>
</dbReference>
<dbReference type="AlphaFoldDB" id="A0A6S7GE02"/>
<name>A0A6S7GE02_PARCT</name>
<comment type="caution">
    <text evidence="2">The sequence shown here is derived from an EMBL/GenBank/DDBJ whole genome shotgun (WGS) entry which is preliminary data.</text>
</comment>
<evidence type="ECO:0000313" key="3">
    <source>
        <dbReference type="Proteomes" id="UP001152795"/>
    </source>
</evidence>
<feature type="compositionally biased region" description="Basic residues" evidence="1">
    <location>
        <begin position="175"/>
        <end position="187"/>
    </location>
</feature>
<accession>A0A6S7GE02</accession>
<evidence type="ECO:0000256" key="1">
    <source>
        <dbReference type="SAM" id="MobiDB-lite"/>
    </source>
</evidence>
<keyword evidence="3" id="KW-1185">Reference proteome</keyword>
<dbReference type="Proteomes" id="UP001152795">
    <property type="component" value="Unassembled WGS sequence"/>
</dbReference>
<organism evidence="2 3">
    <name type="scientific">Paramuricea clavata</name>
    <name type="common">Red gorgonian</name>
    <name type="synonym">Violescent sea-whip</name>
    <dbReference type="NCBI Taxonomy" id="317549"/>
    <lineage>
        <taxon>Eukaryota</taxon>
        <taxon>Metazoa</taxon>
        <taxon>Cnidaria</taxon>
        <taxon>Anthozoa</taxon>
        <taxon>Octocorallia</taxon>
        <taxon>Malacalcyonacea</taxon>
        <taxon>Plexauridae</taxon>
        <taxon>Paramuricea</taxon>
    </lineage>
</organism>